<dbReference type="KEGG" id="soe:110783729"/>
<evidence type="ECO:0000256" key="3">
    <source>
        <dbReference type="SAM" id="MobiDB-lite"/>
    </source>
</evidence>
<feature type="region of interest" description="Disordered" evidence="3">
    <location>
        <begin position="663"/>
        <end position="715"/>
    </location>
</feature>
<dbReference type="GeneID" id="110783729"/>
<evidence type="ECO:0000313" key="6">
    <source>
        <dbReference type="RefSeq" id="XP_021843779.1"/>
    </source>
</evidence>
<dbReference type="Gene3D" id="3.30.40.10">
    <property type="entry name" value="Zinc/RING finger domain, C3HC4 (zinc finger)"/>
    <property type="match status" value="1"/>
</dbReference>
<gene>
    <name evidence="6" type="primary">LOC110783729</name>
</gene>
<dbReference type="GO" id="GO:0008270">
    <property type="term" value="F:zinc ion binding"/>
    <property type="evidence" value="ECO:0007669"/>
    <property type="project" value="UniProtKB-KW"/>
</dbReference>
<sequence>MAIAGLHNVPVIESSILRESQSSSARIGNPGSISTRASSIRQMWLELEDECVVNRVRDRGRLRLQQERNDGLSNCQVGEGRGGLEDSSESENGSVINSESLTGPLNEQYDRQSLASEQSQDFGLVERARVRRIFQEWKNTGVANQATNVPHRNRGVRSQWLGETERERVRVVREWIQMTSQPREDQVSEVGSPIERVRDGQVVDHNESQVENNRRPIRRLCGRQALLDLLAKKEQERRQELQGLEVTQPVSRFAHRNRIQSLLRIRCFQNMRSAESRRPSSTAESELGLLRQRQTVSGLRGGFLSRLDNVQVQASDLSGSSLENSPHSFRDDQTEANSANEVVDGAHVPNNPANGFLDGADEQNQPANEVLSGAHEQNNPANENLDVICEQSNVEGDANVNNPREYSGNTNFQELEVQVETRLEVASDEENISETATSGPADGFSDEGYLLMNSQEPSRSGSEEFGEIEGTHELSRHFNTHREEINVLNQLDNEVHESEEVNDQDFSIQVEDWPEQVTTYNESGWQGNVLSNQWRDGDQAETNRQHVDGEEHFDGALESEVGEQNDAQEDYWHESGSLETPREWLGMPSTSGVTSGRLDTYYFSDDDNVHHMELRELVNRRRVSSLLHSDFRESLDQLIQSYVERQTNVPEDWELHEMSLPPFTTQNQDQLSTGHSEESEPIHVEETQRTLPRPPPLPQAHWGHHANWSRHESRQRPGTEWEIINDLRIDMARLQQRLNNMQRMLEASMDMQLELQRSVRQEVSAALNRSATPSELFENVLPKDSFKWDCVRKGICCICSNTNIDSLLYRCGHMCTCTKCADLLVQGDGKCPMCQAPVIEEGLYRNILKLSKLGQSISLQMPVLTKSPVFLSL</sequence>
<dbReference type="PROSITE" id="PS50089">
    <property type="entry name" value="ZF_RING_2"/>
    <property type="match status" value="1"/>
</dbReference>
<feature type="coiled-coil region" evidence="2">
    <location>
        <begin position="724"/>
        <end position="751"/>
    </location>
</feature>
<dbReference type="SUPFAM" id="SSF57850">
    <property type="entry name" value="RING/U-box"/>
    <property type="match status" value="1"/>
</dbReference>
<evidence type="ECO:0000256" key="1">
    <source>
        <dbReference type="PROSITE-ProRule" id="PRU00175"/>
    </source>
</evidence>
<feature type="region of interest" description="Disordered" evidence="3">
    <location>
        <begin position="427"/>
        <end position="446"/>
    </location>
</feature>
<reference evidence="6" key="2">
    <citation type="submission" date="2025-08" db="UniProtKB">
        <authorList>
            <consortium name="RefSeq"/>
        </authorList>
    </citation>
    <scope>IDENTIFICATION</scope>
    <source>
        <tissue evidence="6">Leaf</tissue>
    </source>
</reference>
<feature type="region of interest" description="Disordered" evidence="3">
    <location>
        <begin position="317"/>
        <end position="337"/>
    </location>
</feature>
<proteinExistence type="predicted"/>
<feature type="compositionally biased region" description="Polar residues" evidence="3">
    <location>
        <begin position="90"/>
        <end position="103"/>
    </location>
</feature>
<keyword evidence="2" id="KW-0175">Coiled coil</keyword>
<dbReference type="OrthoDB" id="6078042at2759"/>
<dbReference type="InterPro" id="IPR001841">
    <property type="entry name" value="Znf_RING"/>
</dbReference>
<dbReference type="RefSeq" id="XP_021843779.1">
    <property type="nucleotide sequence ID" value="XM_021988087.2"/>
</dbReference>
<feature type="compositionally biased region" description="Polar residues" evidence="3">
    <location>
        <begin position="663"/>
        <end position="674"/>
    </location>
</feature>
<feature type="compositionally biased region" description="Basic and acidic residues" evidence="3">
    <location>
        <begin position="675"/>
        <end position="688"/>
    </location>
</feature>
<keyword evidence="1" id="KW-0479">Metal-binding</keyword>
<protein>
    <submittedName>
        <fullName evidence="6">Uncharacterized protein isoform X1</fullName>
    </submittedName>
</protein>
<feature type="region of interest" description="Disordered" evidence="3">
    <location>
        <begin position="72"/>
        <end position="103"/>
    </location>
</feature>
<evidence type="ECO:0000256" key="2">
    <source>
        <dbReference type="SAM" id="Coils"/>
    </source>
</evidence>
<dbReference type="PANTHER" id="PTHR46519">
    <property type="entry name" value="RING/U-BOX SUPERFAMILY PROTEIN"/>
    <property type="match status" value="1"/>
</dbReference>
<dbReference type="Pfam" id="PF13920">
    <property type="entry name" value="zf-C3HC4_3"/>
    <property type="match status" value="1"/>
</dbReference>
<evidence type="ECO:0000259" key="4">
    <source>
        <dbReference type="PROSITE" id="PS50089"/>
    </source>
</evidence>
<dbReference type="Proteomes" id="UP000813463">
    <property type="component" value="Chromosome 4"/>
</dbReference>
<dbReference type="InterPro" id="IPR013083">
    <property type="entry name" value="Znf_RING/FYVE/PHD"/>
</dbReference>
<keyword evidence="5" id="KW-1185">Reference proteome</keyword>
<accession>A0A9R0I6W5</accession>
<name>A0A9R0I6W5_SPIOL</name>
<dbReference type="AlphaFoldDB" id="A0A9R0I6W5"/>
<keyword evidence="1" id="KW-0862">Zinc</keyword>
<evidence type="ECO:0000313" key="5">
    <source>
        <dbReference type="Proteomes" id="UP000813463"/>
    </source>
</evidence>
<keyword evidence="1" id="KW-0863">Zinc-finger</keyword>
<organism evidence="5 6">
    <name type="scientific">Spinacia oleracea</name>
    <name type="common">Spinach</name>
    <dbReference type="NCBI Taxonomy" id="3562"/>
    <lineage>
        <taxon>Eukaryota</taxon>
        <taxon>Viridiplantae</taxon>
        <taxon>Streptophyta</taxon>
        <taxon>Embryophyta</taxon>
        <taxon>Tracheophyta</taxon>
        <taxon>Spermatophyta</taxon>
        <taxon>Magnoliopsida</taxon>
        <taxon>eudicotyledons</taxon>
        <taxon>Gunneridae</taxon>
        <taxon>Pentapetalae</taxon>
        <taxon>Caryophyllales</taxon>
        <taxon>Chenopodiaceae</taxon>
        <taxon>Chenopodioideae</taxon>
        <taxon>Anserineae</taxon>
        <taxon>Spinacia</taxon>
    </lineage>
</organism>
<feature type="compositionally biased region" description="Polar residues" evidence="3">
    <location>
        <begin position="317"/>
        <end position="327"/>
    </location>
</feature>
<reference evidence="5" key="1">
    <citation type="journal article" date="2021" name="Nat. Commun.">
        <title>Genomic analyses provide insights into spinach domestication and the genetic basis of agronomic traits.</title>
        <authorList>
            <person name="Cai X."/>
            <person name="Sun X."/>
            <person name="Xu C."/>
            <person name="Sun H."/>
            <person name="Wang X."/>
            <person name="Ge C."/>
            <person name="Zhang Z."/>
            <person name="Wang Q."/>
            <person name="Fei Z."/>
            <person name="Jiao C."/>
            <person name="Wang Q."/>
        </authorList>
    </citation>
    <scope>NUCLEOTIDE SEQUENCE [LARGE SCALE GENOMIC DNA]</scope>
    <source>
        <strain evidence="5">cv. Varoflay</strain>
    </source>
</reference>
<dbReference type="PANTHER" id="PTHR46519:SF3">
    <property type="entry name" value="RING_U-BOX SUPERFAMILY PROTEIN"/>
    <property type="match status" value="1"/>
</dbReference>
<feature type="domain" description="RING-type" evidence="4">
    <location>
        <begin position="796"/>
        <end position="835"/>
    </location>
</feature>